<feature type="transmembrane region" description="Helical" evidence="5">
    <location>
        <begin position="26"/>
        <end position="48"/>
    </location>
</feature>
<gene>
    <name evidence="7" type="ORF">HOP12_13970</name>
</gene>
<evidence type="ECO:0000256" key="3">
    <source>
        <dbReference type="ARBA" id="ARBA00022989"/>
    </source>
</evidence>
<sequence>MSARVGKLRSAAWLGWQIESNWADPFLFVVYTVARPVATALILAGMYWAVSGQAARAQMFAGFFVANAFHNYVTQVMIGMGWVIVEEREDYETLKYVYTSPIGMINYLAGRGLVKLSLGTVSLLVTLLVGWFCVGVRWEWGAVAWIPFTLTFAIGLVACLSAGFLVAGVGLLLPRIAVTLNEGVAIALYLACGVIFPIDLLPRGIQELTLVIPFTLWYEALRRFLLGHGSSARLADVSDLAMLGWLALSTAVFSVVALVGYRALETRARKLGRLDQTTMF</sequence>
<evidence type="ECO:0000259" key="6">
    <source>
        <dbReference type="Pfam" id="PF01061"/>
    </source>
</evidence>
<dbReference type="GO" id="GO:0140359">
    <property type="term" value="F:ABC-type transporter activity"/>
    <property type="evidence" value="ECO:0007669"/>
    <property type="project" value="InterPro"/>
</dbReference>
<comment type="subcellular location">
    <subcellularLocation>
        <location evidence="1">Membrane</location>
        <topology evidence="1">Multi-pass membrane protein</topology>
    </subcellularLocation>
</comment>
<accession>A0A849SKY1</accession>
<evidence type="ECO:0000256" key="1">
    <source>
        <dbReference type="ARBA" id="ARBA00004141"/>
    </source>
</evidence>
<name>A0A849SKY1_UNCEI</name>
<feature type="transmembrane region" description="Helical" evidence="5">
    <location>
        <begin position="60"/>
        <end position="84"/>
    </location>
</feature>
<organism evidence="7 8">
    <name type="scientific">Eiseniibacteriota bacterium</name>
    <dbReference type="NCBI Taxonomy" id="2212470"/>
    <lineage>
        <taxon>Bacteria</taxon>
        <taxon>Candidatus Eiseniibacteriota</taxon>
    </lineage>
</organism>
<proteinExistence type="predicted"/>
<evidence type="ECO:0000256" key="4">
    <source>
        <dbReference type="ARBA" id="ARBA00023136"/>
    </source>
</evidence>
<keyword evidence="3 5" id="KW-1133">Transmembrane helix</keyword>
<dbReference type="GO" id="GO:0016020">
    <property type="term" value="C:membrane"/>
    <property type="evidence" value="ECO:0007669"/>
    <property type="project" value="UniProtKB-SubCell"/>
</dbReference>
<evidence type="ECO:0000313" key="7">
    <source>
        <dbReference type="EMBL" id="NOT35246.1"/>
    </source>
</evidence>
<dbReference type="InterPro" id="IPR051784">
    <property type="entry name" value="Nod_factor_ABC_transporter"/>
</dbReference>
<feature type="domain" description="ABC-2 type transporter transmembrane" evidence="6">
    <location>
        <begin position="17"/>
        <end position="223"/>
    </location>
</feature>
<dbReference type="Proteomes" id="UP000580839">
    <property type="component" value="Unassembled WGS sequence"/>
</dbReference>
<dbReference type="Pfam" id="PF01061">
    <property type="entry name" value="ABC2_membrane"/>
    <property type="match status" value="1"/>
</dbReference>
<evidence type="ECO:0000256" key="2">
    <source>
        <dbReference type="ARBA" id="ARBA00022692"/>
    </source>
</evidence>
<keyword evidence="4 5" id="KW-0472">Membrane</keyword>
<evidence type="ECO:0000256" key="5">
    <source>
        <dbReference type="SAM" id="Phobius"/>
    </source>
</evidence>
<feature type="transmembrane region" description="Helical" evidence="5">
    <location>
        <begin position="242"/>
        <end position="264"/>
    </location>
</feature>
<dbReference type="InterPro" id="IPR013525">
    <property type="entry name" value="ABC2_TM"/>
</dbReference>
<feature type="transmembrane region" description="Helical" evidence="5">
    <location>
        <begin position="121"/>
        <end position="138"/>
    </location>
</feature>
<evidence type="ECO:0000313" key="8">
    <source>
        <dbReference type="Proteomes" id="UP000580839"/>
    </source>
</evidence>
<dbReference type="EMBL" id="JABFRW010000183">
    <property type="protein sequence ID" value="NOT35246.1"/>
    <property type="molecule type" value="Genomic_DNA"/>
</dbReference>
<feature type="transmembrane region" description="Helical" evidence="5">
    <location>
        <begin position="180"/>
        <end position="198"/>
    </location>
</feature>
<comment type="caution">
    <text evidence="7">The sequence shown here is derived from an EMBL/GenBank/DDBJ whole genome shotgun (WGS) entry which is preliminary data.</text>
</comment>
<dbReference type="AlphaFoldDB" id="A0A849SKY1"/>
<dbReference type="PANTHER" id="PTHR43229">
    <property type="entry name" value="NODULATION PROTEIN J"/>
    <property type="match status" value="1"/>
</dbReference>
<feature type="transmembrane region" description="Helical" evidence="5">
    <location>
        <begin position="144"/>
        <end position="173"/>
    </location>
</feature>
<keyword evidence="2 5" id="KW-0812">Transmembrane</keyword>
<protein>
    <submittedName>
        <fullName evidence="7">ABC transporter permease</fullName>
    </submittedName>
</protein>
<dbReference type="PANTHER" id="PTHR43229:SF6">
    <property type="entry name" value="ABC-TYPE MULTIDRUG TRANSPORT SYSTEM, PERMEASE COMPONENT"/>
    <property type="match status" value="1"/>
</dbReference>
<reference evidence="7 8" key="1">
    <citation type="submission" date="2020-04" db="EMBL/GenBank/DDBJ databases">
        <title>Metagenomic profiling of ammonia- and methane-oxidizing microorganisms in a Dutch drinking water treatment plant.</title>
        <authorList>
            <person name="Poghosyan L."/>
            <person name="Leucker S."/>
        </authorList>
    </citation>
    <scope>NUCLEOTIDE SEQUENCE [LARGE SCALE GENOMIC DNA]</scope>
    <source>
        <strain evidence="7">S-RSF-IL-03</strain>
    </source>
</reference>